<name>A0A3P7XF02_HELPZ</name>
<dbReference type="PROSITE" id="PS50268">
    <property type="entry name" value="CADHERIN_2"/>
    <property type="match status" value="1"/>
</dbReference>
<dbReference type="GO" id="GO:0007156">
    <property type="term" value="P:homophilic cell adhesion via plasma membrane adhesion molecules"/>
    <property type="evidence" value="ECO:0007669"/>
    <property type="project" value="InterPro"/>
</dbReference>
<proteinExistence type="predicted"/>
<dbReference type="OrthoDB" id="5811893at2759"/>
<evidence type="ECO:0000313" key="3">
    <source>
        <dbReference type="EMBL" id="VDO64299.1"/>
    </source>
</evidence>
<dbReference type="Proteomes" id="UP000050761">
    <property type="component" value="Unassembled WGS sequence"/>
</dbReference>
<accession>A0A3P7XF02</accession>
<dbReference type="WBParaSite" id="HPBE_0000536601-mRNA-1">
    <property type="protein sequence ID" value="HPBE_0000536601-mRNA-1"/>
    <property type="gene ID" value="HPBE_0000536601"/>
</dbReference>
<dbReference type="GO" id="GO:0005509">
    <property type="term" value="F:calcium ion binding"/>
    <property type="evidence" value="ECO:0007669"/>
    <property type="project" value="UniProtKB-UniRule"/>
</dbReference>
<protein>
    <submittedName>
        <fullName evidence="5">Cadherin domain-containing protein</fullName>
    </submittedName>
</protein>
<keyword evidence="4" id="KW-1185">Reference proteome</keyword>
<dbReference type="AlphaFoldDB" id="A0A3P7XF02"/>
<dbReference type="Gene3D" id="2.60.40.60">
    <property type="entry name" value="Cadherins"/>
    <property type="match status" value="1"/>
</dbReference>
<evidence type="ECO:0000313" key="5">
    <source>
        <dbReference type="WBParaSite" id="HPBE_0000536601-mRNA-1"/>
    </source>
</evidence>
<dbReference type="CDD" id="cd11304">
    <property type="entry name" value="Cadherin_repeat"/>
    <property type="match status" value="1"/>
</dbReference>
<evidence type="ECO:0000313" key="4">
    <source>
        <dbReference type="Proteomes" id="UP000050761"/>
    </source>
</evidence>
<reference evidence="3 4" key="1">
    <citation type="submission" date="2018-11" db="EMBL/GenBank/DDBJ databases">
        <authorList>
            <consortium name="Pathogen Informatics"/>
        </authorList>
    </citation>
    <scope>NUCLEOTIDE SEQUENCE [LARGE SCALE GENOMIC DNA]</scope>
</reference>
<dbReference type="InterPro" id="IPR015919">
    <property type="entry name" value="Cadherin-like_sf"/>
</dbReference>
<gene>
    <name evidence="3" type="ORF">HPBE_LOCUS5367</name>
</gene>
<dbReference type="EMBL" id="UZAH01025458">
    <property type="protein sequence ID" value="VDO64299.1"/>
    <property type="molecule type" value="Genomic_DNA"/>
</dbReference>
<feature type="domain" description="Cadherin" evidence="2">
    <location>
        <begin position="254"/>
        <end position="326"/>
    </location>
</feature>
<reference evidence="5" key="2">
    <citation type="submission" date="2019-09" db="UniProtKB">
        <authorList>
            <consortium name="WormBaseParasite"/>
        </authorList>
    </citation>
    <scope>IDENTIFICATION</scope>
</reference>
<evidence type="ECO:0000259" key="2">
    <source>
        <dbReference type="PROSITE" id="PS50268"/>
    </source>
</evidence>
<keyword evidence="1" id="KW-0106">Calcium</keyword>
<organism evidence="3">
    <name type="scientific">Heligmosomoides polygyrus</name>
    <name type="common">Parasitic roundworm</name>
    <dbReference type="NCBI Taxonomy" id="6339"/>
    <lineage>
        <taxon>Eukaryota</taxon>
        <taxon>Metazoa</taxon>
        <taxon>Ecdysozoa</taxon>
        <taxon>Nematoda</taxon>
        <taxon>Chromadorea</taxon>
        <taxon>Rhabditida</taxon>
        <taxon>Rhabditina</taxon>
        <taxon>Rhabditomorpha</taxon>
        <taxon>Strongyloidea</taxon>
        <taxon>Heligmosomidae</taxon>
        <taxon>Heligmosomoides</taxon>
    </lineage>
</organism>
<dbReference type="InterPro" id="IPR002126">
    <property type="entry name" value="Cadherin-like_dom"/>
</dbReference>
<evidence type="ECO:0000256" key="1">
    <source>
        <dbReference type="PROSITE-ProRule" id="PRU00043"/>
    </source>
</evidence>
<dbReference type="SUPFAM" id="SSF49313">
    <property type="entry name" value="Cadherin-like"/>
    <property type="match status" value="1"/>
</dbReference>
<dbReference type="GO" id="GO:0016020">
    <property type="term" value="C:membrane"/>
    <property type="evidence" value="ECO:0007669"/>
    <property type="project" value="InterPro"/>
</dbReference>
<sequence>MYQKARSSFFHVGYINDQYPRPPFSLRRDAPVGWLVVDLRQSLLASDDEELRLLPSPHFRRFSLNDIGQVVTADDPPPVGTRFPLYIMAKHGAFQRVLSVYIEVVDRPHRFYLEHYQTTTTSNAENGSMLLFSAPITILGQSSDDQRRGVRFAPISSIAGFPLTIISREDPKGRGFAQIQVTGPLPSTGPMEFYLGAFDLEGVELANCRITVHVQDIDAGPPRFDASHYFTTISGLKAHTNVLTVHARSPKSLVTYHLSSNSSSSTPSSFDIAPFSGDVFTTAAVPPGKYELLVVAKNTIRQESTATVTVDVEDEQKKKKRTLPLRHRRQLSDPIVVRLKENTLQDFPKLIPLYTGEEIVGAPVVREHYTIFSDGSVKMTKPVNYEKTRHFTEMVQIDGKKN</sequence>